<dbReference type="Pfam" id="PF17390">
    <property type="entry name" value="Bac_rhamnosid_C"/>
    <property type="match status" value="1"/>
</dbReference>
<dbReference type="InterPro" id="IPR013783">
    <property type="entry name" value="Ig-like_fold"/>
</dbReference>
<evidence type="ECO:0000256" key="2">
    <source>
        <dbReference type="ARBA" id="ARBA00012652"/>
    </source>
</evidence>
<reference evidence="8 9" key="1">
    <citation type="submission" date="2024-10" db="EMBL/GenBank/DDBJ databases">
        <title>The Natural Products Discovery Center: Release of the First 8490 Sequenced Strains for Exploring Actinobacteria Biosynthetic Diversity.</title>
        <authorList>
            <person name="Kalkreuter E."/>
            <person name="Kautsar S.A."/>
            <person name="Yang D."/>
            <person name="Bader C.D."/>
            <person name="Teijaro C.N."/>
            <person name="Fluegel L."/>
            <person name="Davis C.M."/>
            <person name="Simpson J.R."/>
            <person name="Lauterbach L."/>
            <person name="Steele A.D."/>
            <person name="Gui C."/>
            <person name="Meng S."/>
            <person name="Li G."/>
            <person name="Viehrig K."/>
            <person name="Ye F."/>
            <person name="Su P."/>
            <person name="Kiefer A.F."/>
            <person name="Nichols A."/>
            <person name="Cepeda A.J."/>
            <person name="Yan W."/>
            <person name="Fan B."/>
            <person name="Jiang Y."/>
            <person name="Adhikari A."/>
            <person name="Zheng C.-J."/>
            <person name="Schuster L."/>
            <person name="Cowan T.M."/>
            <person name="Smanski M.J."/>
            <person name="Chevrette M.G."/>
            <person name="De Carvalho L.P.S."/>
            <person name="Shen B."/>
        </authorList>
    </citation>
    <scope>NUCLEOTIDE SEQUENCE [LARGE SCALE GENOMIC DNA]</scope>
    <source>
        <strain evidence="8 9">NPDC019275</strain>
    </source>
</reference>
<comment type="catalytic activity">
    <reaction evidence="1">
        <text>Hydrolysis of terminal non-reducing alpha-L-rhamnose residues in alpha-L-rhamnosides.</text>
        <dbReference type="EC" id="3.2.1.40"/>
    </reaction>
</comment>
<dbReference type="PIRSF" id="PIRSF010631">
    <property type="entry name" value="A-rhamnsds"/>
    <property type="match status" value="1"/>
</dbReference>
<proteinExistence type="predicted"/>
<dbReference type="Gene3D" id="1.50.10.10">
    <property type="match status" value="1"/>
</dbReference>
<feature type="domain" description="Bacterial alpha-L-rhamnosidase N-terminal" evidence="5">
    <location>
        <begin position="146"/>
        <end position="272"/>
    </location>
</feature>
<dbReference type="EC" id="3.2.1.40" evidence="2"/>
<dbReference type="InterPro" id="IPR013737">
    <property type="entry name" value="Bac_rhamnosid_N"/>
</dbReference>
<dbReference type="EMBL" id="JBIRYO010000038">
    <property type="protein sequence ID" value="MFI2478386.1"/>
    <property type="molecule type" value="Genomic_DNA"/>
</dbReference>
<dbReference type="Gene3D" id="2.60.120.260">
    <property type="entry name" value="Galactose-binding domain-like"/>
    <property type="match status" value="2"/>
</dbReference>
<dbReference type="InterPro" id="IPR008928">
    <property type="entry name" value="6-hairpin_glycosidase_sf"/>
</dbReference>
<dbReference type="Gene3D" id="2.60.40.10">
    <property type="entry name" value="Immunoglobulins"/>
    <property type="match status" value="1"/>
</dbReference>
<dbReference type="PANTHER" id="PTHR33307">
    <property type="entry name" value="ALPHA-RHAMNOSIDASE (EUROFUNG)"/>
    <property type="match status" value="1"/>
</dbReference>
<accession>A0ABW7XB70</accession>
<evidence type="ECO:0000256" key="3">
    <source>
        <dbReference type="ARBA" id="ARBA00022801"/>
    </source>
</evidence>
<protein>
    <recommendedName>
        <fullName evidence="2">alpha-L-rhamnosidase</fullName>
        <ecNumber evidence="2">3.2.1.40</ecNumber>
    </recommendedName>
</protein>
<gene>
    <name evidence="8" type="ORF">ACH49W_33945</name>
</gene>
<dbReference type="Pfam" id="PF08531">
    <property type="entry name" value="Bac_rhamnosid_N"/>
    <property type="match status" value="1"/>
</dbReference>
<dbReference type="Pfam" id="PF17389">
    <property type="entry name" value="Bac_rhamnosid6H"/>
    <property type="match status" value="1"/>
</dbReference>
<evidence type="ECO:0000259" key="4">
    <source>
        <dbReference type="Pfam" id="PF05592"/>
    </source>
</evidence>
<keyword evidence="3 8" id="KW-0378">Hydrolase</keyword>
<organism evidence="8 9">
    <name type="scientific">Nocardia xishanensis</name>
    <dbReference type="NCBI Taxonomy" id="238964"/>
    <lineage>
        <taxon>Bacteria</taxon>
        <taxon>Bacillati</taxon>
        <taxon>Actinomycetota</taxon>
        <taxon>Actinomycetes</taxon>
        <taxon>Mycobacteriales</taxon>
        <taxon>Nocardiaceae</taxon>
        <taxon>Nocardia</taxon>
    </lineage>
</organism>
<dbReference type="Proteomes" id="UP001611415">
    <property type="component" value="Unassembled WGS sequence"/>
</dbReference>
<dbReference type="SUPFAM" id="SSF48208">
    <property type="entry name" value="Six-hairpin glycosidases"/>
    <property type="match status" value="1"/>
</dbReference>
<feature type="domain" description="Alpha-L-rhamnosidase C-terminal" evidence="7">
    <location>
        <begin position="782"/>
        <end position="852"/>
    </location>
</feature>
<dbReference type="Pfam" id="PF25788">
    <property type="entry name" value="Ig_Rha78A_N"/>
    <property type="match status" value="1"/>
</dbReference>
<dbReference type="InterPro" id="IPR016007">
    <property type="entry name" value="Alpha_rhamnosid"/>
</dbReference>
<comment type="caution">
    <text evidence="8">The sequence shown here is derived from an EMBL/GenBank/DDBJ whole genome shotgun (WGS) entry which is preliminary data.</text>
</comment>
<dbReference type="Gene3D" id="2.60.420.10">
    <property type="entry name" value="Maltose phosphorylase, domain 3"/>
    <property type="match status" value="1"/>
</dbReference>
<evidence type="ECO:0000256" key="1">
    <source>
        <dbReference type="ARBA" id="ARBA00001445"/>
    </source>
</evidence>
<evidence type="ECO:0000313" key="8">
    <source>
        <dbReference type="EMBL" id="MFI2478386.1"/>
    </source>
</evidence>
<evidence type="ECO:0000259" key="7">
    <source>
        <dbReference type="Pfam" id="PF17390"/>
    </source>
</evidence>
<keyword evidence="9" id="KW-1185">Reference proteome</keyword>
<dbReference type="InterPro" id="IPR035398">
    <property type="entry name" value="Bac_rhamnosid_C"/>
</dbReference>
<feature type="domain" description="Alpha-L-rhamnosidase concanavalin-like" evidence="4">
    <location>
        <begin position="312"/>
        <end position="404"/>
    </location>
</feature>
<dbReference type="PANTHER" id="PTHR33307:SF6">
    <property type="entry name" value="ALPHA-RHAMNOSIDASE (EUROFUNG)-RELATED"/>
    <property type="match status" value="1"/>
</dbReference>
<feature type="domain" description="Alpha-L-rhamnosidase six-hairpin glycosidase" evidence="6">
    <location>
        <begin position="411"/>
        <end position="780"/>
    </location>
</feature>
<dbReference type="InterPro" id="IPR012341">
    <property type="entry name" value="6hp_glycosidase-like_sf"/>
</dbReference>
<dbReference type="RefSeq" id="WP_357409784.1">
    <property type="nucleotide sequence ID" value="NZ_JBEYCD010000017.1"/>
</dbReference>
<dbReference type="InterPro" id="IPR008902">
    <property type="entry name" value="Rhamnosid_concanavalin"/>
</dbReference>
<evidence type="ECO:0000259" key="5">
    <source>
        <dbReference type="Pfam" id="PF08531"/>
    </source>
</evidence>
<evidence type="ECO:0000313" key="9">
    <source>
        <dbReference type="Proteomes" id="UP001611415"/>
    </source>
</evidence>
<dbReference type="InterPro" id="IPR035396">
    <property type="entry name" value="Bac_rhamnosid6H"/>
</dbReference>
<dbReference type="GO" id="GO:0016787">
    <property type="term" value="F:hydrolase activity"/>
    <property type="evidence" value="ECO:0007669"/>
    <property type="project" value="UniProtKB-KW"/>
</dbReference>
<name>A0ABW7XB70_9NOCA</name>
<sequence length="854" mass="96154">MRLERLRTLHRTDPVGIDRTPEFSWNIVSALHNTMQTSYRLTVDDGERVVWDSGIVHSDQQSFIEYGGSPLRSRTPYRWSVRVEDNHNGIATASAGFETAFLDDDWVGRWVESTIPRPQAEGDWGHGTQPPAVEFLRRFEIRDGFRRARLYATALGAYRPSLNGARIDDRELAPEFSVYRSRLYYQTYDVTTQLRAGDNELSVYVGDGWYLCPATRPLSHELRTMPAILFQLEVHYEDGSVETIASDGTETCRTGPVRSSDLYWGERYDETAPFGDPQPVEVIHLGYGNLVAQPIDPIRPVELLPARTVDTSPDGDVIVDFGQIIAGRVRVRIDAPAGTEVTLEHFEVRTVDGGYFNSTYAGQKDVYVSDGTPREYEPLFTFHGFRYVRVSGLPVVRAEAFTAVLLTTPKERTGFFECSDAGLNRLHENVLWSQRNNMMSIPTDCPTREKAGFTGDIQLYTPAAFVNEDVTSFLTAWLQNLAAEQRDHGVVPMTVPFTTPYERLSLTMSEQYGAEGVTGIAGWSDAAVIVPWEMYRATGNTMVLREAFASMSSWCDTIIATARDERGSCDLPEELDRHLWNTGFHFGEWLIPSQQQKNGDFETTKESAAYVAPFFGYRSIRLLADIAGILGLDDERDRYAAHAEVMRDAIQRVFMTGDELPTKLMGGYVLAFAFDLVPAERWQAYAARFVELIEANDGLLDTGFLATPYLLDVLVRIGRADLAIDLLWERRQPSWLYQVDMGATAIWENWDAIAPDGTPGVSSFDHYAFGCIDDWICREVAGIRAGVPGYKHSVIAPRTDTRLTWCSRSLLTEFGELAVRWTQDELEVVVPCNTTATVHWRGERHEVGSGSHRF</sequence>
<dbReference type="Pfam" id="PF05592">
    <property type="entry name" value="Bac_rhamnosid"/>
    <property type="match status" value="1"/>
</dbReference>
<evidence type="ECO:0000259" key="6">
    <source>
        <dbReference type="Pfam" id="PF17389"/>
    </source>
</evidence>